<accession>A0A078KTR1</accession>
<dbReference type="eggNOG" id="COG0277">
    <property type="taxonomic scope" value="Bacteria"/>
</dbReference>
<dbReference type="GO" id="GO:0050660">
    <property type="term" value="F:flavin adenine dinucleotide binding"/>
    <property type="evidence" value="ECO:0007669"/>
    <property type="project" value="InterPro"/>
</dbReference>
<gene>
    <name evidence="2" type="ORF">BN59_00620</name>
</gene>
<evidence type="ECO:0000313" key="3">
    <source>
        <dbReference type="Proteomes" id="UP000044071"/>
    </source>
</evidence>
<dbReference type="Proteomes" id="UP000044071">
    <property type="component" value="Unassembled WGS sequence"/>
</dbReference>
<evidence type="ECO:0000259" key="1">
    <source>
        <dbReference type="Pfam" id="PF08031"/>
    </source>
</evidence>
<dbReference type="InterPro" id="IPR012951">
    <property type="entry name" value="BBE"/>
</dbReference>
<evidence type="ECO:0000313" key="2">
    <source>
        <dbReference type="EMBL" id="CDZ76352.1"/>
    </source>
</evidence>
<dbReference type="OrthoDB" id="9775082at2"/>
<dbReference type="AlphaFoldDB" id="A0A078KTR1"/>
<reference evidence="2 3" key="1">
    <citation type="submission" date="2014-06" db="EMBL/GenBank/DDBJ databases">
        <authorList>
            <person name="Urmite Genomes Urmite Genomes"/>
        </authorList>
    </citation>
    <scope>NUCLEOTIDE SEQUENCE [LARGE SCALE GENOMIC DNA]</scope>
</reference>
<keyword evidence="3" id="KW-1185">Reference proteome</keyword>
<dbReference type="Gene3D" id="3.30.465.10">
    <property type="match status" value="1"/>
</dbReference>
<sequence length="249" mass="28555">MKFALAFQGLSKKEVDVLWQPFRDWLAKHNQNYQLTLSSVPRPVQQYWDLDYLIRNQPAVINVNQSKNATPGEFWWASNQAEVSMYINYYLSMYLPFKLFEKENAARLAKTLYAASRLAALTLHFNKGLSGASTDAIKRQKNTAMNPEVLDAAALVIIADSQRNRYSNVKSYQPNLIKASEVSKKANQAMALIHALSPKSGTYPNEADYFIKNWQVNLWSNNYPKLLRIKHKYDPQNLFTCHHCVGSDT</sequence>
<dbReference type="RefSeq" id="WP_052403100.1">
    <property type="nucleotide sequence ID" value="NZ_CCVW01000001.1"/>
</dbReference>
<feature type="domain" description="Berberine/berberine-like" evidence="1">
    <location>
        <begin position="203"/>
        <end position="244"/>
    </location>
</feature>
<dbReference type="InterPro" id="IPR016169">
    <property type="entry name" value="FAD-bd_PCMH_sub2"/>
</dbReference>
<proteinExistence type="predicted"/>
<dbReference type="EMBL" id="CCSB01000001">
    <property type="protein sequence ID" value="CDZ76352.1"/>
    <property type="molecule type" value="Genomic_DNA"/>
</dbReference>
<dbReference type="STRING" id="1034943.BN59_00620"/>
<protein>
    <submittedName>
        <fullName evidence="2">Berberine and berberine like protein</fullName>
    </submittedName>
</protein>
<name>A0A078KTR1_9GAMM</name>
<dbReference type="Pfam" id="PF08031">
    <property type="entry name" value="BBE"/>
    <property type="match status" value="1"/>
</dbReference>
<dbReference type="GO" id="GO:0016491">
    <property type="term" value="F:oxidoreductase activity"/>
    <property type="evidence" value="ECO:0007669"/>
    <property type="project" value="InterPro"/>
</dbReference>
<organism evidence="2 3">
    <name type="scientific">Legionella massiliensis</name>
    <dbReference type="NCBI Taxonomy" id="1034943"/>
    <lineage>
        <taxon>Bacteria</taxon>
        <taxon>Pseudomonadati</taxon>
        <taxon>Pseudomonadota</taxon>
        <taxon>Gammaproteobacteria</taxon>
        <taxon>Legionellales</taxon>
        <taxon>Legionellaceae</taxon>
        <taxon>Legionella</taxon>
    </lineage>
</organism>